<accession>D0SQM1</accession>
<dbReference type="Proteomes" id="UP000018442">
    <property type="component" value="Unassembled WGS sequence"/>
</dbReference>
<name>D0SQM1_ACIJU</name>
<gene>
    <name evidence="2" type="ORF">HMPREF0026_02781</name>
</gene>
<dbReference type="PANTHER" id="PTHR46889">
    <property type="entry name" value="TRANSPOSASE INSF FOR INSERTION SEQUENCE IS3B-RELATED"/>
    <property type="match status" value="1"/>
</dbReference>
<dbReference type="GO" id="GO:0003676">
    <property type="term" value="F:nucleic acid binding"/>
    <property type="evidence" value="ECO:0007669"/>
    <property type="project" value="InterPro"/>
</dbReference>
<dbReference type="AlphaFoldDB" id="D0SQM1"/>
<dbReference type="GO" id="GO:0015074">
    <property type="term" value="P:DNA integration"/>
    <property type="evidence" value="ECO:0007669"/>
    <property type="project" value="InterPro"/>
</dbReference>
<dbReference type="InterPro" id="IPR036397">
    <property type="entry name" value="RNaseH_sf"/>
</dbReference>
<proteinExistence type="predicted"/>
<dbReference type="PROSITE" id="PS50994">
    <property type="entry name" value="INTEGRASE"/>
    <property type="match status" value="1"/>
</dbReference>
<dbReference type="Pfam" id="PF00665">
    <property type="entry name" value="rve"/>
    <property type="match status" value="1"/>
</dbReference>
<organism evidence="2 3">
    <name type="scientific">Acinetobacter junii SH205</name>
    <dbReference type="NCBI Taxonomy" id="575587"/>
    <lineage>
        <taxon>Bacteria</taxon>
        <taxon>Pseudomonadati</taxon>
        <taxon>Pseudomonadota</taxon>
        <taxon>Gammaproteobacteria</taxon>
        <taxon>Moraxellales</taxon>
        <taxon>Moraxellaceae</taxon>
        <taxon>Acinetobacter</taxon>
    </lineage>
</organism>
<sequence>MMLDLFSRRIVGWQTSHRIDRQLVCDAFHYAMARQGYPTGVMVHSDQGSQYCSRDFRTLLLTNNCIQSMSRRGNCWDNAVTESFFHTLKGHVVQ</sequence>
<dbReference type="InterPro" id="IPR012337">
    <property type="entry name" value="RNaseH-like_sf"/>
</dbReference>
<dbReference type="SUPFAM" id="SSF53098">
    <property type="entry name" value="Ribonuclease H-like"/>
    <property type="match status" value="1"/>
</dbReference>
<dbReference type="HOGENOM" id="CLU_027402_41_4_6"/>
<reference evidence="3" key="1">
    <citation type="journal article" date="2012" name="PLoS ONE">
        <title>The success of Acinetobacter species; genetic, metabolic and virulence attributes.</title>
        <authorList>
            <person name="Peleg A.Y."/>
            <person name="de Breij A."/>
            <person name="Adams M.D."/>
            <person name="Cerqueira G.M."/>
            <person name="Mocali S."/>
            <person name="Galardini M."/>
            <person name="Nibbering P.H."/>
            <person name="Earl A.M."/>
            <person name="Ward D.V."/>
            <person name="Paterson D.L."/>
            <person name="Seifert H."/>
            <person name="Dijkshoorn L."/>
        </authorList>
    </citation>
    <scope>NUCLEOTIDE SEQUENCE [LARGE SCALE GENOMIC DNA]</scope>
    <source>
        <strain evidence="3">SH205</strain>
    </source>
</reference>
<feature type="domain" description="Integrase catalytic" evidence="1">
    <location>
        <begin position="1"/>
        <end position="94"/>
    </location>
</feature>
<evidence type="ECO:0000313" key="3">
    <source>
        <dbReference type="Proteomes" id="UP000018442"/>
    </source>
</evidence>
<dbReference type="EMBL" id="GG705015">
    <property type="protein sequence ID" value="EEY91745.1"/>
    <property type="molecule type" value="Genomic_DNA"/>
</dbReference>
<dbReference type="InterPro" id="IPR001584">
    <property type="entry name" value="Integrase_cat-core"/>
</dbReference>
<dbReference type="Gene3D" id="3.30.420.10">
    <property type="entry name" value="Ribonuclease H-like superfamily/Ribonuclease H"/>
    <property type="match status" value="1"/>
</dbReference>
<evidence type="ECO:0000259" key="1">
    <source>
        <dbReference type="PROSITE" id="PS50994"/>
    </source>
</evidence>
<dbReference type="PANTHER" id="PTHR46889:SF4">
    <property type="entry name" value="TRANSPOSASE INSO FOR INSERTION SEQUENCE ELEMENT IS911B-RELATED"/>
    <property type="match status" value="1"/>
</dbReference>
<evidence type="ECO:0000313" key="2">
    <source>
        <dbReference type="EMBL" id="EEY91745.1"/>
    </source>
</evidence>
<dbReference type="InterPro" id="IPR050900">
    <property type="entry name" value="Transposase_IS3/IS150/IS904"/>
</dbReference>
<protein>
    <recommendedName>
        <fullName evidence="1">Integrase catalytic domain-containing protein</fullName>
    </recommendedName>
</protein>